<dbReference type="SUPFAM" id="SSF103473">
    <property type="entry name" value="MFS general substrate transporter"/>
    <property type="match status" value="1"/>
</dbReference>
<keyword evidence="2 6" id="KW-0812">Transmembrane</keyword>
<feature type="region of interest" description="Disordered" evidence="5">
    <location>
        <begin position="1"/>
        <end position="96"/>
    </location>
</feature>
<feature type="transmembrane region" description="Helical" evidence="6">
    <location>
        <begin position="255"/>
        <end position="272"/>
    </location>
</feature>
<dbReference type="InterPro" id="IPR036259">
    <property type="entry name" value="MFS_trans_sf"/>
</dbReference>
<dbReference type="PROSITE" id="PS00216">
    <property type="entry name" value="SUGAR_TRANSPORT_1"/>
    <property type="match status" value="1"/>
</dbReference>
<dbReference type="PANTHER" id="PTHR24064">
    <property type="entry name" value="SOLUTE CARRIER FAMILY 22 MEMBER"/>
    <property type="match status" value="1"/>
</dbReference>
<feature type="transmembrane region" description="Helical" evidence="6">
    <location>
        <begin position="311"/>
        <end position="335"/>
    </location>
</feature>
<dbReference type="Gene3D" id="1.20.1250.20">
    <property type="entry name" value="MFS general substrate transporter like domains"/>
    <property type="match status" value="1"/>
</dbReference>
<feature type="domain" description="Major facilitator superfamily (MFS) profile" evidence="7">
    <location>
        <begin position="123"/>
        <end position="592"/>
    </location>
</feature>
<keyword evidence="3 6" id="KW-1133">Transmembrane helix</keyword>
<evidence type="ECO:0000256" key="5">
    <source>
        <dbReference type="SAM" id="MobiDB-lite"/>
    </source>
</evidence>
<feature type="transmembrane region" description="Helical" evidence="6">
    <location>
        <begin position="423"/>
        <end position="444"/>
    </location>
</feature>
<proteinExistence type="predicted"/>
<feature type="transmembrane region" description="Helical" evidence="6">
    <location>
        <begin position="119"/>
        <end position="140"/>
    </location>
</feature>
<evidence type="ECO:0000256" key="4">
    <source>
        <dbReference type="ARBA" id="ARBA00023136"/>
    </source>
</evidence>
<evidence type="ECO:0000256" key="3">
    <source>
        <dbReference type="ARBA" id="ARBA00022989"/>
    </source>
</evidence>
<dbReference type="Pfam" id="PF00083">
    <property type="entry name" value="Sugar_tr"/>
    <property type="match status" value="1"/>
</dbReference>
<feature type="compositionally biased region" description="Basic residues" evidence="5">
    <location>
        <begin position="40"/>
        <end position="67"/>
    </location>
</feature>
<feature type="compositionally biased region" description="Basic and acidic residues" evidence="5">
    <location>
        <begin position="68"/>
        <end position="78"/>
    </location>
</feature>
<comment type="subcellular location">
    <subcellularLocation>
        <location evidence="1">Membrane</location>
        <topology evidence="1">Multi-pass membrane protein</topology>
    </subcellularLocation>
</comment>
<feature type="transmembrane region" description="Helical" evidence="6">
    <location>
        <begin position="278"/>
        <end position="299"/>
    </location>
</feature>
<name>A0A2H1VSB0_SPOFR</name>
<feature type="transmembrane region" description="Helical" evidence="6">
    <location>
        <begin position="484"/>
        <end position="503"/>
    </location>
</feature>
<dbReference type="InterPro" id="IPR005829">
    <property type="entry name" value="Sugar_transporter_CS"/>
</dbReference>
<dbReference type="GO" id="GO:0022857">
    <property type="term" value="F:transmembrane transporter activity"/>
    <property type="evidence" value="ECO:0007669"/>
    <property type="project" value="InterPro"/>
</dbReference>
<keyword evidence="4 6" id="KW-0472">Membrane</keyword>
<evidence type="ECO:0000313" key="8">
    <source>
        <dbReference type="EMBL" id="SOQ43666.1"/>
    </source>
</evidence>
<sequence length="631" mass="69598">MGLNETGEIQELHRASKVKRPFTSNSKQAVLLGARPAVNRARKHSRVRQRRRRRGSYLPRYHARPRSWPRDSTRRDMARAATARTSGAKPQEDDAGAAAADSLEAALAQLGPFGFYQGYMLVMLCIPNLLACMYSLNYIFVADQVPFRCVVPECEGGYPQFENEAAAALLPGGACERYEPLQPDLASCDRDSFHQNHTIACDSFVYENFHTIFAEFDLACREWMRTMVGTVRNVALPFALVLTGYVSDTYGRRTAFCLFSAFAGVMGILKAFSVNYQMYLAMEFFEAALGYGFNSAGYVMMVEIAHPSLRAVFACATGVAYGAGGVLFAWVAWGVPYWRHLLWTIHSLALLLPLYWLLLDESPRWLHATGNVDKTAAVIRKAAQWNKVVVNEALMSKLQETTRTQAQGGRERAWLSVLRSRVLLGRFALCCWCWAATTFVYYGLTINSVALAGNKYVNFALNMSMEIAASVLIMMALERIGRKLCICFAFLLCGVACVSPFFISHEGTTLAMFFVGKLAITFAFNSLYVFTAELYPTHTRSSALAACSLVGRAGSVLAPQTPLLNMYVQAVLYGACSVTAALAVLCVPETRSASLPQRVADAERLRPAAPPPAPPRAPESPPRPRLVSAET</sequence>
<evidence type="ECO:0000259" key="7">
    <source>
        <dbReference type="PROSITE" id="PS50850"/>
    </source>
</evidence>
<feature type="region of interest" description="Disordered" evidence="5">
    <location>
        <begin position="597"/>
        <end position="631"/>
    </location>
</feature>
<dbReference type="InterPro" id="IPR020846">
    <property type="entry name" value="MFS_dom"/>
</dbReference>
<dbReference type="EMBL" id="ODYU01004125">
    <property type="protein sequence ID" value="SOQ43666.1"/>
    <property type="molecule type" value="Genomic_DNA"/>
</dbReference>
<dbReference type="GO" id="GO:0016020">
    <property type="term" value="C:membrane"/>
    <property type="evidence" value="ECO:0007669"/>
    <property type="project" value="UniProtKB-SubCell"/>
</dbReference>
<dbReference type="AlphaFoldDB" id="A0A2H1VSB0"/>
<dbReference type="InterPro" id="IPR005828">
    <property type="entry name" value="MFS_sugar_transport-like"/>
</dbReference>
<organism evidence="8">
    <name type="scientific">Spodoptera frugiperda</name>
    <name type="common">Fall armyworm</name>
    <dbReference type="NCBI Taxonomy" id="7108"/>
    <lineage>
        <taxon>Eukaryota</taxon>
        <taxon>Metazoa</taxon>
        <taxon>Ecdysozoa</taxon>
        <taxon>Arthropoda</taxon>
        <taxon>Hexapoda</taxon>
        <taxon>Insecta</taxon>
        <taxon>Pterygota</taxon>
        <taxon>Neoptera</taxon>
        <taxon>Endopterygota</taxon>
        <taxon>Lepidoptera</taxon>
        <taxon>Glossata</taxon>
        <taxon>Ditrysia</taxon>
        <taxon>Noctuoidea</taxon>
        <taxon>Noctuidae</taxon>
        <taxon>Amphipyrinae</taxon>
        <taxon>Spodoptera</taxon>
    </lineage>
</organism>
<gene>
    <name evidence="8" type="ORF">SFRICE_009836</name>
</gene>
<evidence type="ECO:0000256" key="1">
    <source>
        <dbReference type="ARBA" id="ARBA00004141"/>
    </source>
</evidence>
<evidence type="ECO:0000256" key="6">
    <source>
        <dbReference type="SAM" id="Phobius"/>
    </source>
</evidence>
<feature type="compositionally biased region" description="Pro residues" evidence="5">
    <location>
        <begin position="608"/>
        <end position="624"/>
    </location>
</feature>
<feature type="transmembrane region" description="Helical" evidence="6">
    <location>
        <begin position="341"/>
        <end position="359"/>
    </location>
</feature>
<feature type="transmembrane region" description="Helical" evidence="6">
    <location>
        <begin position="509"/>
        <end position="530"/>
    </location>
</feature>
<dbReference type="PROSITE" id="PS50850">
    <property type="entry name" value="MFS"/>
    <property type="match status" value="1"/>
</dbReference>
<accession>A0A2H1VSB0</accession>
<reference evidence="8" key="1">
    <citation type="submission" date="2016-07" db="EMBL/GenBank/DDBJ databases">
        <authorList>
            <person name="Bretaudeau A."/>
        </authorList>
    </citation>
    <scope>NUCLEOTIDE SEQUENCE</scope>
    <source>
        <strain evidence="8">Rice</strain>
        <tissue evidence="8">Whole body</tissue>
    </source>
</reference>
<feature type="transmembrane region" description="Helical" evidence="6">
    <location>
        <begin position="456"/>
        <end position="477"/>
    </location>
</feature>
<protein>
    <submittedName>
        <fullName evidence="8">SFRICE_009836</fullName>
    </submittedName>
</protein>
<evidence type="ECO:0000256" key="2">
    <source>
        <dbReference type="ARBA" id="ARBA00022692"/>
    </source>
</evidence>